<dbReference type="InterPro" id="IPR032810">
    <property type="entry name" value="CCA-adding_enz_C"/>
</dbReference>
<evidence type="ECO:0000256" key="6">
    <source>
        <dbReference type="ARBA" id="ARBA00022741"/>
    </source>
</evidence>
<dbReference type="InterPro" id="IPR050264">
    <property type="entry name" value="Bact_CCA-adding_enz_type3_sf"/>
</dbReference>
<evidence type="ECO:0000313" key="14">
    <source>
        <dbReference type="Proteomes" id="UP001236559"/>
    </source>
</evidence>
<dbReference type="PANTHER" id="PTHR46173:SF1">
    <property type="entry name" value="CCA TRNA NUCLEOTIDYLTRANSFERASE 1, MITOCHONDRIAL"/>
    <property type="match status" value="1"/>
</dbReference>
<keyword evidence="2 9" id="KW-0808">Transferase</keyword>
<evidence type="ECO:0000259" key="11">
    <source>
        <dbReference type="Pfam" id="PF12627"/>
    </source>
</evidence>
<dbReference type="CDD" id="cd00077">
    <property type="entry name" value="HDc"/>
    <property type="match status" value="1"/>
</dbReference>
<keyword evidence="4 13" id="KW-0548">Nucleotidyltransferase</keyword>
<comment type="caution">
    <text evidence="13">The sequence shown here is derived from an EMBL/GenBank/DDBJ whole genome shotgun (WGS) entry which is preliminary data.</text>
</comment>
<dbReference type="PANTHER" id="PTHR46173">
    <property type="entry name" value="CCA TRNA NUCLEOTIDYLTRANSFERASE 1, MITOCHONDRIAL"/>
    <property type="match status" value="1"/>
</dbReference>
<keyword evidence="14" id="KW-1185">Reference proteome</keyword>
<protein>
    <submittedName>
        <fullName evidence="13">tRNA nucleotidyltransferase (CCA-adding enzyme)</fullName>
        <ecNumber evidence="13">2.7.7.72</ecNumber>
        <ecNumber evidence="13">3.1.3.-</ecNumber>
        <ecNumber evidence="13">3.1.4.-</ecNumber>
    </submittedName>
</protein>
<sequence length="448" mass="52167">MNKLPEEVKEILEILNKKHKAYLVGGCLRDMLMGKIPKDYDLATSADPDEIKECLKDFKLKDIGVSLGTILVVNGNFTLDVTPFRLEGKYIKNRKPSKVFFTKNLEEDLKRRDFTMNAMAFYDEIIDLYGGLDDIKNKVIRTVLDPKDRICEDALRILRAIRFASTLNFSLSQDLKEAIKENANLLKNISSERIRDEFSKILMSDYPKVGLNLLKELNIYEIFLPEIMKTIDYDQRTRYHSKTLFDHLLEVVNNCPKDLEIRMAALLHDIEKPQVFSIDEGGQGHFYGHEDLSAKSAEKILRRLNFSKDFIKNVSLLIQYHMTAHEVMTDRALRRQIRNLGTENSLKLYDLMIADRISTRKDRRADFLIDRKERVRGLLNQDTAKEKFLKIDGFDLKKLGFKEGPIIGEILKALEEKVLDDPKINTKENLIEIVERNKKWEDFSERTE</sequence>
<feature type="domain" description="tRNA nucleotidyltransferase/poly(A) polymerase RNA and SrmB- binding" evidence="11">
    <location>
        <begin position="168"/>
        <end position="227"/>
    </location>
</feature>
<evidence type="ECO:0000313" key="13">
    <source>
        <dbReference type="EMBL" id="MDQ0274627.1"/>
    </source>
</evidence>
<proteinExistence type="inferred from homology"/>
<comment type="cofactor">
    <cofactor evidence="1">
        <name>Mg(2+)</name>
        <dbReference type="ChEBI" id="CHEBI:18420"/>
    </cofactor>
</comment>
<dbReference type="InterPro" id="IPR006675">
    <property type="entry name" value="HDIG_dom"/>
</dbReference>
<dbReference type="EC" id="3.1.3.-" evidence="13"/>
<dbReference type="EC" id="2.7.7.72" evidence="13"/>
<accession>A0ABU0AUY9</accession>
<dbReference type="Gene3D" id="1.10.246.80">
    <property type="match status" value="1"/>
</dbReference>
<dbReference type="Pfam" id="PF01743">
    <property type="entry name" value="PolyA_pol"/>
    <property type="match status" value="1"/>
</dbReference>
<dbReference type="InterPro" id="IPR043519">
    <property type="entry name" value="NT_sf"/>
</dbReference>
<dbReference type="RefSeq" id="WP_023055394.1">
    <property type="nucleotide sequence ID" value="NZ_JAUSTN010000003.1"/>
</dbReference>
<dbReference type="Pfam" id="PF13735">
    <property type="entry name" value="tRNA_NucTran2_2"/>
    <property type="match status" value="1"/>
</dbReference>
<evidence type="ECO:0000256" key="8">
    <source>
        <dbReference type="ARBA" id="ARBA00022884"/>
    </source>
</evidence>
<keyword evidence="5" id="KW-0479">Metal-binding</keyword>
<dbReference type="GO" id="GO:0016787">
    <property type="term" value="F:hydrolase activity"/>
    <property type="evidence" value="ECO:0007669"/>
    <property type="project" value="UniProtKB-KW"/>
</dbReference>
<evidence type="ECO:0000259" key="10">
    <source>
        <dbReference type="Pfam" id="PF01743"/>
    </source>
</evidence>
<keyword evidence="8 9" id="KW-0694">RNA-binding</keyword>
<dbReference type="SUPFAM" id="SSF81301">
    <property type="entry name" value="Nucleotidyltransferase"/>
    <property type="match status" value="1"/>
</dbReference>
<feature type="domain" description="Poly A polymerase head" evidence="10">
    <location>
        <begin position="21"/>
        <end position="141"/>
    </location>
</feature>
<dbReference type="InterPro" id="IPR032828">
    <property type="entry name" value="PolyA_RNA-bd"/>
</dbReference>
<dbReference type="Pfam" id="PF12627">
    <property type="entry name" value="PolyA_pol_RNAbd"/>
    <property type="match status" value="1"/>
</dbReference>
<evidence type="ECO:0000256" key="5">
    <source>
        <dbReference type="ARBA" id="ARBA00022723"/>
    </source>
</evidence>
<dbReference type="GO" id="GO:0004810">
    <property type="term" value="F:CCA tRNA nucleotidyltransferase activity"/>
    <property type="evidence" value="ECO:0007669"/>
    <property type="project" value="UniProtKB-EC"/>
</dbReference>
<evidence type="ECO:0000256" key="7">
    <source>
        <dbReference type="ARBA" id="ARBA00022842"/>
    </source>
</evidence>
<comment type="similarity">
    <text evidence="9">Belongs to the tRNA nucleotidyltransferase/poly(A) polymerase family.</text>
</comment>
<evidence type="ECO:0000256" key="9">
    <source>
        <dbReference type="RuleBase" id="RU003953"/>
    </source>
</evidence>
<keyword evidence="13" id="KW-0378">Hydrolase</keyword>
<dbReference type="InterPro" id="IPR003607">
    <property type="entry name" value="HD/PDEase_dom"/>
</dbReference>
<evidence type="ECO:0000256" key="2">
    <source>
        <dbReference type="ARBA" id="ARBA00022679"/>
    </source>
</evidence>
<dbReference type="EMBL" id="JAUSTN010000003">
    <property type="protein sequence ID" value="MDQ0274627.1"/>
    <property type="molecule type" value="Genomic_DNA"/>
</dbReference>
<dbReference type="Gene3D" id="1.10.3090.10">
    <property type="entry name" value="cca-adding enzyme, domain 2"/>
    <property type="match status" value="1"/>
</dbReference>
<evidence type="ECO:0000256" key="4">
    <source>
        <dbReference type="ARBA" id="ARBA00022695"/>
    </source>
</evidence>
<keyword evidence="6" id="KW-0547">Nucleotide-binding</keyword>
<dbReference type="InterPro" id="IPR002646">
    <property type="entry name" value="PolA_pol_head_dom"/>
</dbReference>
<keyword evidence="3" id="KW-0819">tRNA processing</keyword>
<dbReference type="Proteomes" id="UP001236559">
    <property type="component" value="Unassembled WGS sequence"/>
</dbReference>
<dbReference type="SUPFAM" id="SSF81891">
    <property type="entry name" value="Poly A polymerase C-terminal region-like"/>
    <property type="match status" value="1"/>
</dbReference>
<evidence type="ECO:0000256" key="1">
    <source>
        <dbReference type="ARBA" id="ARBA00001946"/>
    </source>
</evidence>
<evidence type="ECO:0000259" key="12">
    <source>
        <dbReference type="Pfam" id="PF13735"/>
    </source>
</evidence>
<name>A0ABU0AUY9_9FIRM</name>
<dbReference type="CDD" id="cd05398">
    <property type="entry name" value="NT_ClassII-CCAase"/>
    <property type="match status" value="1"/>
</dbReference>
<dbReference type="NCBIfam" id="TIGR00277">
    <property type="entry name" value="HDIG"/>
    <property type="match status" value="1"/>
</dbReference>
<evidence type="ECO:0000256" key="3">
    <source>
        <dbReference type="ARBA" id="ARBA00022694"/>
    </source>
</evidence>
<organism evidence="13 14">
    <name type="scientific">Peptoniphilus koenoeneniae</name>
    <dbReference type="NCBI Taxonomy" id="507751"/>
    <lineage>
        <taxon>Bacteria</taxon>
        <taxon>Bacillati</taxon>
        <taxon>Bacillota</taxon>
        <taxon>Tissierellia</taxon>
        <taxon>Tissierellales</taxon>
        <taxon>Peptoniphilaceae</taxon>
        <taxon>Peptoniphilus</taxon>
    </lineage>
</organism>
<reference evidence="13 14" key="1">
    <citation type="submission" date="2023-07" db="EMBL/GenBank/DDBJ databases">
        <title>Genomic Encyclopedia of Type Strains, Phase IV (KMG-IV): sequencing the most valuable type-strain genomes for metagenomic binning, comparative biology and taxonomic classification.</title>
        <authorList>
            <person name="Goeker M."/>
        </authorList>
    </citation>
    <scope>NUCLEOTIDE SEQUENCE [LARGE SCALE GENOMIC DNA]</scope>
    <source>
        <strain evidence="13 14">DSM 22616</strain>
    </source>
</reference>
<keyword evidence="7" id="KW-0460">Magnesium</keyword>
<dbReference type="Gene3D" id="3.30.460.10">
    <property type="entry name" value="Beta Polymerase, domain 2"/>
    <property type="match status" value="1"/>
</dbReference>
<dbReference type="EC" id="3.1.4.-" evidence="13"/>
<gene>
    <name evidence="13" type="ORF">J2S72_000644</name>
</gene>
<feature type="domain" description="CCA-adding enzyme C-terminal" evidence="12">
    <location>
        <begin position="293"/>
        <end position="433"/>
    </location>
</feature>